<feature type="non-terminal residue" evidence="1">
    <location>
        <position position="652"/>
    </location>
</feature>
<accession>A0ACA9NNX8</accession>
<name>A0ACA9NNX8_9GLOM</name>
<feature type="non-terminal residue" evidence="1">
    <location>
        <position position="1"/>
    </location>
</feature>
<keyword evidence="2" id="KW-1185">Reference proteome</keyword>
<evidence type="ECO:0000313" key="1">
    <source>
        <dbReference type="EMBL" id="CAG8657583.1"/>
    </source>
</evidence>
<protein>
    <submittedName>
        <fullName evidence="1">5342_t:CDS:1</fullName>
    </submittedName>
</protein>
<evidence type="ECO:0000313" key="2">
    <source>
        <dbReference type="Proteomes" id="UP000789525"/>
    </source>
</evidence>
<comment type="caution">
    <text evidence="1">The sequence shown here is derived from an EMBL/GenBank/DDBJ whole genome shotgun (WGS) entry which is preliminary data.</text>
</comment>
<gene>
    <name evidence="1" type="ORF">ACOLOM_LOCUS8468</name>
</gene>
<dbReference type="Proteomes" id="UP000789525">
    <property type="component" value="Unassembled WGS sequence"/>
</dbReference>
<reference evidence="1" key="1">
    <citation type="submission" date="2021-06" db="EMBL/GenBank/DDBJ databases">
        <authorList>
            <person name="Kallberg Y."/>
            <person name="Tangrot J."/>
            <person name="Rosling A."/>
        </authorList>
    </citation>
    <scope>NUCLEOTIDE SEQUENCE</scope>
    <source>
        <strain evidence="1">CL356</strain>
    </source>
</reference>
<dbReference type="EMBL" id="CAJVPT010021925">
    <property type="protein sequence ID" value="CAG8657583.1"/>
    <property type="molecule type" value="Genomic_DNA"/>
</dbReference>
<proteinExistence type="predicted"/>
<organism evidence="1 2">
    <name type="scientific">Acaulospora colombiana</name>
    <dbReference type="NCBI Taxonomy" id="27376"/>
    <lineage>
        <taxon>Eukaryota</taxon>
        <taxon>Fungi</taxon>
        <taxon>Fungi incertae sedis</taxon>
        <taxon>Mucoromycota</taxon>
        <taxon>Glomeromycotina</taxon>
        <taxon>Glomeromycetes</taxon>
        <taxon>Diversisporales</taxon>
        <taxon>Acaulosporaceae</taxon>
        <taxon>Acaulospora</taxon>
    </lineage>
</organism>
<sequence length="652" mass="74836">LEEINTNEQGMRQKKAQLLLNRYTKASKILFIGNVCVVNGVTGTFMLPCHSSLYAEPENQNWGTDDLYVYLMFNLYADSVGRKLDGKVKEFKIITDSTSLVRMSDQTINRQENGRRCIETKLVYPQSTFTVLHSLELGLLMAELEPSVVECLEKEYSKEWNFRPRKKVNYVDVSDSDTNLDNSENEVNGGVSGNDQTHFENNSVSRECTSSSASDDVDESNTTPIQEGPSLGIDYYESINKIAMQNDNGGFRTPPHQIVSNTYNPEISINENILRMSAMSLAKLDESRNSQKNNPYSSTIDDVMDIRGESGFAKFLSVDDYIKLLSKKPKRRVELPGGWRNVVEEYYKETTENGSVKSISDWIRITEELGIVKEEDDGELIKLKKYLNRVMLPLIESFSKQAPDISAPDSSEHHYWSEFGHRFFSRALQEFVDLDWRVMEVPVQSSRYRKNYGYNHIIDTVVDGKYADLLARMRKTGEEIFVGEQAGPPTRCDLAKLATDSFKLYREMRDCLNVRILRAMGKGDVNYNNRSVFGILGFLFEIKMLIMWKDGVYVYEEYGSLNIASNPGQISEMKLGILRLLEFMLEAERTEFEAKNAKPIRLWKRMPSEKLKMLNSKQICQVGTDHIRNFDLKDRITKLKQKQTQAIINEQE</sequence>